<evidence type="ECO:0008006" key="3">
    <source>
        <dbReference type="Google" id="ProtNLM"/>
    </source>
</evidence>
<evidence type="ECO:0000313" key="2">
    <source>
        <dbReference type="Proteomes" id="UP001597205"/>
    </source>
</evidence>
<accession>A0ABW3RLK7</accession>
<dbReference type="PROSITE" id="PS51257">
    <property type="entry name" value="PROKAR_LIPOPROTEIN"/>
    <property type="match status" value="1"/>
</dbReference>
<name>A0ABW3RLK7_9SPHI</name>
<reference evidence="2" key="1">
    <citation type="journal article" date="2019" name="Int. J. Syst. Evol. Microbiol.">
        <title>The Global Catalogue of Microorganisms (GCM) 10K type strain sequencing project: providing services to taxonomists for standard genome sequencing and annotation.</title>
        <authorList>
            <consortium name="The Broad Institute Genomics Platform"/>
            <consortium name="The Broad Institute Genome Sequencing Center for Infectious Disease"/>
            <person name="Wu L."/>
            <person name="Ma J."/>
        </authorList>
    </citation>
    <scope>NUCLEOTIDE SEQUENCE [LARGE SCALE GENOMIC DNA]</scope>
    <source>
        <strain evidence="2">CCUG 52468</strain>
    </source>
</reference>
<comment type="caution">
    <text evidence="1">The sequence shown here is derived from an EMBL/GenBank/DDBJ whole genome shotgun (WGS) entry which is preliminary data.</text>
</comment>
<dbReference type="EMBL" id="JBHTKY010000007">
    <property type="protein sequence ID" value="MFD1165412.1"/>
    <property type="molecule type" value="Genomic_DNA"/>
</dbReference>
<evidence type="ECO:0000313" key="1">
    <source>
        <dbReference type="EMBL" id="MFD1165412.1"/>
    </source>
</evidence>
<organism evidence="1 2">
    <name type="scientific">Sphingobacterium daejeonense</name>
    <dbReference type="NCBI Taxonomy" id="371142"/>
    <lineage>
        <taxon>Bacteria</taxon>
        <taxon>Pseudomonadati</taxon>
        <taxon>Bacteroidota</taxon>
        <taxon>Sphingobacteriia</taxon>
        <taxon>Sphingobacteriales</taxon>
        <taxon>Sphingobacteriaceae</taxon>
        <taxon>Sphingobacterium</taxon>
    </lineage>
</organism>
<keyword evidence="2" id="KW-1185">Reference proteome</keyword>
<dbReference type="RefSeq" id="WP_380895419.1">
    <property type="nucleotide sequence ID" value="NZ_JBHTKY010000007.1"/>
</dbReference>
<sequence>MNRFHLLVFIIFIAMTGCKKADEIEDPKDSSFSISENNSELKGKINYAIGNENCGKLYVSAEVSTNDGRNSKVSFTLLTNGSLVSLSYGTKSTGINNSYNTPVHQPEKTFEITDFNYNKTLQTVSFNFKGEVAEYNNPNNKKLLNGSFNIDSVSSLPCKSLIFEVRTVDPKFRFYSMASSNSATKYNHRDEYYDFKFSVSSNSGQWLVLNLEKNLSNYTQKETILDKSRGLNYVDYYEYIGPLIYDDYLIFNKKDWIKYETKGVMQDLHETKGDLYQYSYYTGNILLSIYKDGKLVKENVVLPFAAVPMNL</sequence>
<gene>
    <name evidence="1" type="ORF">ACFQ2C_07335</name>
</gene>
<dbReference type="Proteomes" id="UP001597205">
    <property type="component" value="Unassembled WGS sequence"/>
</dbReference>
<proteinExistence type="predicted"/>
<protein>
    <recommendedName>
        <fullName evidence="3">DUF4595 domain-containing protein</fullName>
    </recommendedName>
</protein>